<dbReference type="AlphaFoldDB" id="A0A100IS74"/>
<dbReference type="VEuPathDB" id="FungiDB:An12g00060"/>
<proteinExistence type="predicted"/>
<evidence type="ECO:0000256" key="5">
    <source>
        <dbReference type="SAM" id="MobiDB-lite"/>
    </source>
</evidence>
<dbReference type="GO" id="GO:0016020">
    <property type="term" value="C:membrane"/>
    <property type="evidence" value="ECO:0007669"/>
    <property type="project" value="UniProtKB-SubCell"/>
</dbReference>
<keyword evidence="4" id="KW-0472">Membrane</keyword>
<protein>
    <submittedName>
        <fullName evidence="6">D-lactate dehydrogenase</fullName>
    </submittedName>
</protein>
<evidence type="ECO:0000256" key="4">
    <source>
        <dbReference type="ARBA" id="ARBA00023136"/>
    </source>
</evidence>
<dbReference type="CDD" id="cd12910">
    <property type="entry name" value="SPRY_SSH4_like"/>
    <property type="match status" value="1"/>
</dbReference>
<dbReference type="OMA" id="PPPYHDW"/>
<evidence type="ECO:0000313" key="7">
    <source>
        <dbReference type="Proteomes" id="UP000068243"/>
    </source>
</evidence>
<gene>
    <name evidence="6" type="ORF">ABL_09030</name>
</gene>
<dbReference type="VEuPathDB" id="FungiDB:ATCC64974_39090"/>
<evidence type="ECO:0000256" key="1">
    <source>
        <dbReference type="ARBA" id="ARBA00004370"/>
    </source>
</evidence>
<evidence type="ECO:0000256" key="2">
    <source>
        <dbReference type="ARBA" id="ARBA00022692"/>
    </source>
</evidence>
<accession>A0A100IS74</accession>
<dbReference type="InterPro" id="IPR050618">
    <property type="entry name" value="Ubq-SigPath_Reg"/>
</dbReference>
<name>A0A100IS74_ASPNG</name>
<comment type="caution">
    <text evidence="6">The sequence shown here is derived from an EMBL/GenBank/DDBJ whole genome shotgun (WGS) entry which is preliminary data.</text>
</comment>
<sequence length="328" mass="35285">MADRSKATSQKAQSEYTMPIASPPPYSASATTGTGSQGPLLYHNWQETVPDTATLPPPPIAGFFSSSTGNASCDDAERAHAFCDKLPLNTPRKPSDALYRSAQEYDLNPAESPRFGGKLSVVNKGYWKGSTRDGNVDCLLTTDLPLYFSLKDSPLLTKTSKTIYFEVRLLGLRVGPQGQSAEASGFSIGFVAQPYPNWRCPGWERGSLGVFSDDGCRFVNDSWGGKGFTSKFNVGETVGLGMTFHFPTMATSVSVGADAKVDVDIFFTRDGQKVGGWNLYEELDEDSGGVEGLGGDFDLYGALGLFGGVDFEVLLNPADWLWAPGEDT</sequence>
<dbReference type="Gene3D" id="2.60.120.920">
    <property type="match status" value="1"/>
</dbReference>
<feature type="compositionally biased region" description="Polar residues" evidence="5">
    <location>
        <begin position="7"/>
        <end position="16"/>
    </location>
</feature>
<keyword evidence="3" id="KW-1133">Transmembrane helix</keyword>
<dbReference type="VEuPathDB" id="FungiDB:M747DRAFT_153154"/>
<dbReference type="InterPro" id="IPR043136">
    <property type="entry name" value="B30.2/SPRY_sf"/>
</dbReference>
<organism evidence="6 7">
    <name type="scientific">Aspergillus niger</name>
    <dbReference type="NCBI Taxonomy" id="5061"/>
    <lineage>
        <taxon>Eukaryota</taxon>
        <taxon>Fungi</taxon>
        <taxon>Dikarya</taxon>
        <taxon>Ascomycota</taxon>
        <taxon>Pezizomycotina</taxon>
        <taxon>Eurotiomycetes</taxon>
        <taxon>Eurotiomycetidae</taxon>
        <taxon>Eurotiales</taxon>
        <taxon>Aspergillaceae</taxon>
        <taxon>Aspergillus</taxon>
        <taxon>Aspergillus subgen. Circumdati</taxon>
    </lineage>
</organism>
<dbReference type="Proteomes" id="UP000068243">
    <property type="component" value="Unassembled WGS sequence"/>
</dbReference>
<dbReference type="OrthoDB" id="25503at2759"/>
<feature type="region of interest" description="Disordered" evidence="5">
    <location>
        <begin position="1"/>
        <end position="42"/>
    </location>
</feature>
<dbReference type="VEuPathDB" id="FungiDB:ASPNIDRAFT2_1182893"/>
<dbReference type="PANTHER" id="PTHR12864">
    <property type="entry name" value="RAN BINDING PROTEIN 9-RELATED"/>
    <property type="match status" value="1"/>
</dbReference>
<reference evidence="7" key="1">
    <citation type="journal article" date="2016" name="Genome Announc.">
        <title>Draft genome sequence of Aspergillus niger strain An76.</title>
        <authorList>
            <person name="Gong W."/>
            <person name="Cheng Z."/>
            <person name="Zhang H."/>
            <person name="Liu L."/>
            <person name="Gao P."/>
            <person name="Wang L."/>
        </authorList>
    </citation>
    <scope>NUCLEOTIDE SEQUENCE [LARGE SCALE GENOMIC DNA]</scope>
    <source>
        <strain evidence="7">An76</strain>
    </source>
</reference>
<dbReference type="InterPro" id="IPR035780">
    <property type="entry name" value="SPRY_Ssh4-like"/>
</dbReference>
<keyword evidence="2" id="KW-0812">Transmembrane</keyword>
<comment type="subcellular location">
    <subcellularLocation>
        <location evidence="1">Membrane</location>
    </subcellularLocation>
</comment>
<evidence type="ECO:0000256" key="3">
    <source>
        <dbReference type="ARBA" id="ARBA00022989"/>
    </source>
</evidence>
<dbReference type="EMBL" id="BCMY01000021">
    <property type="protein sequence ID" value="GAQ46369.1"/>
    <property type="molecule type" value="Genomic_DNA"/>
</dbReference>
<evidence type="ECO:0000313" key="6">
    <source>
        <dbReference type="EMBL" id="GAQ46369.1"/>
    </source>
</evidence>